<dbReference type="CDD" id="cd00201">
    <property type="entry name" value="WW"/>
    <property type="match status" value="1"/>
</dbReference>
<evidence type="ECO:0000256" key="2">
    <source>
        <dbReference type="ARBA" id="ARBA00023110"/>
    </source>
</evidence>
<dbReference type="PROSITE" id="PS01096">
    <property type="entry name" value="PPIC_PPIASE_1"/>
    <property type="match status" value="1"/>
</dbReference>
<protein>
    <recommendedName>
        <fullName evidence="5">Peptidyl-prolyl cis-trans isomerase</fullName>
        <ecNumber evidence="5">5.2.1.8</ecNumber>
    </recommendedName>
</protein>
<evidence type="ECO:0000256" key="3">
    <source>
        <dbReference type="ARBA" id="ARBA00023235"/>
    </source>
</evidence>
<dbReference type="GO" id="GO:0140463">
    <property type="term" value="F:chromatin-protein adaptor activity"/>
    <property type="evidence" value="ECO:0007669"/>
    <property type="project" value="EnsemblFungi"/>
</dbReference>
<name>A0A137P8W4_CONC2</name>
<dbReference type="GO" id="GO:2000749">
    <property type="term" value="P:positive regulation of rDNA heterochromatin formation"/>
    <property type="evidence" value="ECO:0007669"/>
    <property type="project" value="EnsemblFungi"/>
</dbReference>
<dbReference type="GO" id="GO:0000122">
    <property type="term" value="P:negative regulation of transcription by RNA polymerase II"/>
    <property type="evidence" value="ECO:0007669"/>
    <property type="project" value="EnsemblFungi"/>
</dbReference>
<dbReference type="InterPro" id="IPR051370">
    <property type="entry name" value="PPIase_Pin1"/>
</dbReference>
<keyword evidence="2 4" id="KW-0697">Rotamase</keyword>
<dbReference type="GO" id="GO:0005634">
    <property type="term" value="C:nucleus"/>
    <property type="evidence" value="ECO:0007669"/>
    <property type="project" value="EnsemblFungi"/>
</dbReference>
<dbReference type="GO" id="GO:0180010">
    <property type="term" value="P:co-transcriptional mRNA 3'-end processing, cleavage and polyadenylation pathway"/>
    <property type="evidence" value="ECO:0007669"/>
    <property type="project" value="EnsemblFungi"/>
</dbReference>
<dbReference type="InterPro" id="IPR046357">
    <property type="entry name" value="PPIase_dom_sf"/>
</dbReference>
<dbReference type="Gene3D" id="2.20.70.10">
    <property type="match status" value="1"/>
</dbReference>
<dbReference type="SUPFAM" id="SSF54534">
    <property type="entry name" value="FKBP-like"/>
    <property type="match status" value="1"/>
</dbReference>
<dbReference type="PROSITE" id="PS50020">
    <property type="entry name" value="WW_DOMAIN_2"/>
    <property type="match status" value="1"/>
</dbReference>
<dbReference type="Pfam" id="PF00639">
    <property type="entry name" value="Rotamase"/>
    <property type="match status" value="1"/>
</dbReference>
<dbReference type="PANTHER" id="PTHR10657:SF4">
    <property type="entry name" value="PEPTIDYL-PROLYL CIS-TRANS ISOMERASE-RELATED"/>
    <property type="match status" value="1"/>
</dbReference>
<dbReference type="InterPro" id="IPR023058">
    <property type="entry name" value="PPIase_PpiC_CS"/>
</dbReference>
<dbReference type="GO" id="GO:0000993">
    <property type="term" value="F:RNA polymerase II complex binding"/>
    <property type="evidence" value="ECO:0007669"/>
    <property type="project" value="EnsemblFungi"/>
</dbReference>
<dbReference type="SUPFAM" id="SSF51045">
    <property type="entry name" value="WW domain"/>
    <property type="match status" value="1"/>
</dbReference>
<dbReference type="PANTHER" id="PTHR10657">
    <property type="entry name" value="PEPTIDYL-PROLYL CIS-TRANS ISOMERASE"/>
    <property type="match status" value="1"/>
</dbReference>
<evidence type="ECO:0000256" key="5">
    <source>
        <dbReference type="RuleBase" id="RU363014"/>
    </source>
</evidence>
<sequence>MLYLSDLPPGWEQRHSQSHNKPYYFNSRTGESVWEKPRLDSSNSGLLGARHLLVKHNQSRRPSSWREPTITRTPEEALEIIENYRGQIVSGQVNFEQLAEQFSDCSSAKRGGDLGTFLPGQMQAAFENATKQLRVGELSQPVYSDSGIHLILRTL</sequence>
<dbReference type="GO" id="GO:0006369">
    <property type="term" value="P:termination of RNA polymerase II transcription"/>
    <property type="evidence" value="ECO:0007669"/>
    <property type="project" value="EnsemblFungi"/>
</dbReference>
<evidence type="ECO:0000259" key="8">
    <source>
        <dbReference type="PROSITE" id="PS50198"/>
    </source>
</evidence>
<evidence type="ECO:0000256" key="1">
    <source>
        <dbReference type="ARBA" id="ARBA00000971"/>
    </source>
</evidence>
<dbReference type="SMART" id="SM00456">
    <property type="entry name" value="WW"/>
    <property type="match status" value="1"/>
</dbReference>
<dbReference type="STRING" id="796925.A0A137P8W4"/>
<reference evidence="9 10" key="1">
    <citation type="journal article" date="2015" name="Genome Biol. Evol.">
        <title>Phylogenomic analyses indicate that early fungi evolved digesting cell walls of algal ancestors of land plants.</title>
        <authorList>
            <person name="Chang Y."/>
            <person name="Wang S."/>
            <person name="Sekimoto S."/>
            <person name="Aerts A.L."/>
            <person name="Choi C."/>
            <person name="Clum A."/>
            <person name="LaButti K.M."/>
            <person name="Lindquist E.A."/>
            <person name="Yee Ngan C."/>
            <person name="Ohm R.A."/>
            <person name="Salamov A.A."/>
            <person name="Grigoriev I.V."/>
            <person name="Spatafora J.W."/>
            <person name="Berbee M.L."/>
        </authorList>
    </citation>
    <scope>NUCLEOTIDE SEQUENCE [LARGE SCALE GENOMIC DNA]</scope>
    <source>
        <strain evidence="9 10">NRRL 28638</strain>
    </source>
</reference>
<dbReference type="OrthoDB" id="2530521at2759"/>
<accession>A0A137P8W4</accession>
<organism evidence="9 10">
    <name type="scientific">Conidiobolus coronatus (strain ATCC 28846 / CBS 209.66 / NRRL 28638)</name>
    <name type="common">Delacroixia coronata</name>
    <dbReference type="NCBI Taxonomy" id="796925"/>
    <lineage>
        <taxon>Eukaryota</taxon>
        <taxon>Fungi</taxon>
        <taxon>Fungi incertae sedis</taxon>
        <taxon>Zoopagomycota</taxon>
        <taxon>Entomophthoromycotina</taxon>
        <taxon>Entomophthoromycetes</taxon>
        <taxon>Entomophthorales</taxon>
        <taxon>Ancylistaceae</taxon>
        <taxon>Conidiobolus</taxon>
    </lineage>
</organism>
<proteinExistence type="predicted"/>
<dbReference type="EMBL" id="KQ964475">
    <property type="protein sequence ID" value="KXN71440.1"/>
    <property type="molecule type" value="Genomic_DNA"/>
</dbReference>
<dbReference type="InterPro" id="IPR000297">
    <property type="entry name" value="PPIase_PpiC"/>
</dbReference>
<gene>
    <name evidence="9" type="ORF">CONCODRAFT_16912</name>
</gene>
<feature type="domain" description="WW" evidence="7">
    <location>
        <begin position="5"/>
        <end position="39"/>
    </location>
</feature>
<evidence type="ECO:0000313" key="9">
    <source>
        <dbReference type="EMBL" id="KXN71440.1"/>
    </source>
</evidence>
<feature type="domain" description="PpiC" evidence="8">
    <location>
        <begin position="44"/>
        <end position="155"/>
    </location>
</feature>
<dbReference type="InterPro" id="IPR001202">
    <property type="entry name" value="WW_dom"/>
</dbReference>
<evidence type="ECO:0000259" key="7">
    <source>
        <dbReference type="PROSITE" id="PS50020"/>
    </source>
</evidence>
<dbReference type="GO" id="GO:0045899">
    <property type="term" value="P:positive regulation of RNA polymerase II transcription preinitiation complex assembly"/>
    <property type="evidence" value="ECO:0007669"/>
    <property type="project" value="EnsemblFungi"/>
</dbReference>
<keyword evidence="10" id="KW-1185">Reference proteome</keyword>
<keyword evidence="3 4" id="KW-0413">Isomerase</keyword>
<dbReference type="AlphaFoldDB" id="A0A137P8W4"/>
<evidence type="ECO:0000256" key="6">
    <source>
        <dbReference type="SAM" id="MobiDB-lite"/>
    </source>
</evidence>
<dbReference type="GO" id="GO:2000059">
    <property type="term" value="P:negative regulation of ubiquitin-dependent protein catabolic process"/>
    <property type="evidence" value="ECO:0007669"/>
    <property type="project" value="EnsemblFungi"/>
</dbReference>
<dbReference type="FunFam" id="3.10.50.40:FF:000010">
    <property type="entry name" value="Peptidyl-prolyl cis-trans isomerase Pin1"/>
    <property type="match status" value="1"/>
</dbReference>
<evidence type="ECO:0000256" key="4">
    <source>
        <dbReference type="PROSITE-ProRule" id="PRU00278"/>
    </source>
</evidence>
<dbReference type="GO" id="GO:0003755">
    <property type="term" value="F:peptidyl-prolyl cis-trans isomerase activity"/>
    <property type="evidence" value="ECO:0007669"/>
    <property type="project" value="UniProtKB-UniRule"/>
</dbReference>
<evidence type="ECO:0000313" key="10">
    <source>
        <dbReference type="Proteomes" id="UP000070444"/>
    </source>
</evidence>
<dbReference type="Pfam" id="PF00397">
    <property type="entry name" value="WW"/>
    <property type="match status" value="1"/>
</dbReference>
<dbReference type="GO" id="GO:0005829">
    <property type="term" value="C:cytosol"/>
    <property type="evidence" value="ECO:0007669"/>
    <property type="project" value="TreeGrafter"/>
</dbReference>
<dbReference type="Gene3D" id="3.10.50.40">
    <property type="match status" value="1"/>
</dbReference>
<dbReference type="OMA" id="WEMRTSR"/>
<dbReference type="EC" id="5.2.1.8" evidence="5"/>
<dbReference type="InterPro" id="IPR036020">
    <property type="entry name" value="WW_dom_sf"/>
</dbReference>
<feature type="region of interest" description="Disordered" evidence="6">
    <location>
        <begin position="1"/>
        <end position="22"/>
    </location>
</feature>
<comment type="catalytic activity">
    <reaction evidence="1 5">
        <text>[protein]-peptidylproline (omega=180) = [protein]-peptidylproline (omega=0)</text>
        <dbReference type="Rhea" id="RHEA:16237"/>
        <dbReference type="Rhea" id="RHEA-COMP:10747"/>
        <dbReference type="Rhea" id="RHEA-COMP:10748"/>
        <dbReference type="ChEBI" id="CHEBI:83833"/>
        <dbReference type="ChEBI" id="CHEBI:83834"/>
        <dbReference type="EC" id="5.2.1.8"/>
    </reaction>
</comment>
<dbReference type="PROSITE" id="PS50198">
    <property type="entry name" value="PPIC_PPIASE_2"/>
    <property type="match status" value="1"/>
</dbReference>
<dbReference type="Proteomes" id="UP000070444">
    <property type="component" value="Unassembled WGS sequence"/>
</dbReference>